<dbReference type="EMBL" id="MU853223">
    <property type="protein sequence ID" value="KAK4129635.1"/>
    <property type="molecule type" value="Genomic_DNA"/>
</dbReference>
<protein>
    <recommendedName>
        <fullName evidence="4">Secreted protein</fullName>
    </recommendedName>
</protein>
<sequence>MDRPAAPHVFTLLPPCALIFNWLCASERGPSPNGLAATTPDSNPAVEIGQTNPAFCCLLSRATCDAVGRCLRVSCQSVTHILPLRPILTLCHHF</sequence>
<dbReference type="RefSeq" id="XP_062653406.1">
    <property type="nucleotide sequence ID" value="XM_062797571.1"/>
</dbReference>
<keyword evidence="3" id="KW-1185">Reference proteome</keyword>
<feature type="signal peptide" evidence="1">
    <location>
        <begin position="1"/>
        <end position="26"/>
    </location>
</feature>
<feature type="chain" id="PRO_5042848398" description="Secreted protein" evidence="1">
    <location>
        <begin position="27"/>
        <end position="94"/>
    </location>
</feature>
<reference evidence="2" key="1">
    <citation type="journal article" date="2023" name="Mol. Phylogenet. Evol.">
        <title>Genome-scale phylogeny and comparative genomics of the fungal order Sordariales.</title>
        <authorList>
            <person name="Hensen N."/>
            <person name="Bonometti L."/>
            <person name="Westerberg I."/>
            <person name="Brannstrom I.O."/>
            <person name="Guillou S."/>
            <person name="Cros-Aarteil S."/>
            <person name="Calhoun S."/>
            <person name="Haridas S."/>
            <person name="Kuo A."/>
            <person name="Mondo S."/>
            <person name="Pangilinan J."/>
            <person name="Riley R."/>
            <person name="LaButti K."/>
            <person name="Andreopoulos B."/>
            <person name="Lipzen A."/>
            <person name="Chen C."/>
            <person name="Yan M."/>
            <person name="Daum C."/>
            <person name="Ng V."/>
            <person name="Clum A."/>
            <person name="Steindorff A."/>
            <person name="Ohm R.A."/>
            <person name="Martin F."/>
            <person name="Silar P."/>
            <person name="Natvig D.O."/>
            <person name="Lalanne C."/>
            <person name="Gautier V."/>
            <person name="Ament-Velasquez S.L."/>
            <person name="Kruys A."/>
            <person name="Hutchinson M.I."/>
            <person name="Powell A.J."/>
            <person name="Barry K."/>
            <person name="Miller A.N."/>
            <person name="Grigoriev I.V."/>
            <person name="Debuchy R."/>
            <person name="Gladieux P."/>
            <person name="Hiltunen Thoren M."/>
            <person name="Johannesson H."/>
        </authorList>
    </citation>
    <scope>NUCLEOTIDE SEQUENCE</scope>
    <source>
        <strain evidence="2">CBS 731.68</strain>
    </source>
</reference>
<dbReference type="Proteomes" id="UP001302602">
    <property type="component" value="Unassembled WGS sequence"/>
</dbReference>
<evidence type="ECO:0000313" key="2">
    <source>
        <dbReference type="EMBL" id="KAK4129635.1"/>
    </source>
</evidence>
<evidence type="ECO:0000256" key="1">
    <source>
        <dbReference type="SAM" id="SignalP"/>
    </source>
</evidence>
<proteinExistence type="predicted"/>
<comment type="caution">
    <text evidence="2">The sequence shown here is derived from an EMBL/GenBank/DDBJ whole genome shotgun (WGS) entry which is preliminary data.</text>
</comment>
<dbReference type="GeneID" id="87834350"/>
<keyword evidence="1" id="KW-0732">Signal</keyword>
<accession>A0AAN6Z8F5</accession>
<evidence type="ECO:0008006" key="4">
    <source>
        <dbReference type="Google" id="ProtNLM"/>
    </source>
</evidence>
<dbReference type="AlphaFoldDB" id="A0AAN6Z8F5"/>
<evidence type="ECO:0000313" key="3">
    <source>
        <dbReference type="Proteomes" id="UP001302602"/>
    </source>
</evidence>
<gene>
    <name evidence="2" type="ORF">N657DRAFT_88219</name>
</gene>
<reference evidence="2" key="2">
    <citation type="submission" date="2023-05" db="EMBL/GenBank/DDBJ databases">
        <authorList>
            <consortium name="Lawrence Berkeley National Laboratory"/>
            <person name="Steindorff A."/>
            <person name="Hensen N."/>
            <person name="Bonometti L."/>
            <person name="Westerberg I."/>
            <person name="Brannstrom I.O."/>
            <person name="Guillou S."/>
            <person name="Cros-Aarteil S."/>
            <person name="Calhoun S."/>
            <person name="Haridas S."/>
            <person name="Kuo A."/>
            <person name="Mondo S."/>
            <person name="Pangilinan J."/>
            <person name="Riley R."/>
            <person name="Labutti K."/>
            <person name="Andreopoulos B."/>
            <person name="Lipzen A."/>
            <person name="Chen C."/>
            <person name="Yanf M."/>
            <person name="Daum C."/>
            <person name="Ng V."/>
            <person name="Clum A."/>
            <person name="Ohm R."/>
            <person name="Martin F."/>
            <person name="Silar P."/>
            <person name="Natvig D."/>
            <person name="Lalanne C."/>
            <person name="Gautier V."/>
            <person name="Ament-Velasquez S.L."/>
            <person name="Kruys A."/>
            <person name="Hutchinson M.I."/>
            <person name="Powell A.J."/>
            <person name="Barry K."/>
            <person name="Miller A.N."/>
            <person name="Grigoriev I.V."/>
            <person name="Debuchy R."/>
            <person name="Gladieux P."/>
            <person name="Thoren M.H."/>
            <person name="Johannesson H."/>
        </authorList>
    </citation>
    <scope>NUCLEOTIDE SEQUENCE</scope>
    <source>
        <strain evidence="2">CBS 731.68</strain>
    </source>
</reference>
<organism evidence="2 3">
    <name type="scientific">Parathielavia appendiculata</name>
    <dbReference type="NCBI Taxonomy" id="2587402"/>
    <lineage>
        <taxon>Eukaryota</taxon>
        <taxon>Fungi</taxon>
        <taxon>Dikarya</taxon>
        <taxon>Ascomycota</taxon>
        <taxon>Pezizomycotina</taxon>
        <taxon>Sordariomycetes</taxon>
        <taxon>Sordariomycetidae</taxon>
        <taxon>Sordariales</taxon>
        <taxon>Chaetomiaceae</taxon>
        <taxon>Parathielavia</taxon>
    </lineage>
</organism>
<name>A0AAN6Z8F5_9PEZI</name>